<keyword evidence="1" id="KW-0175">Coiled coil</keyword>
<dbReference type="EMBL" id="JAAOAN010000088">
    <property type="protein sequence ID" value="KAF5722323.1"/>
    <property type="molecule type" value="Genomic_DNA"/>
</dbReference>
<evidence type="ECO:0000256" key="1">
    <source>
        <dbReference type="SAM" id="Coils"/>
    </source>
</evidence>
<evidence type="ECO:0000256" key="2">
    <source>
        <dbReference type="SAM" id="MobiDB-lite"/>
    </source>
</evidence>
<evidence type="ECO:0000313" key="3">
    <source>
        <dbReference type="EMBL" id="KAF5722323.1"/>
    </source>
</evidence>
<name>A0A8H6DLY1_9HYPO</name>
<accession>A0A8H6DLY1</accession>
<gene>
    <name evidence="3" type="ORF">FMUND_2834</name>
</gene>
<comment type="caution">
    <text evidence="3">The sequence shown here is derived from an EMBL/GenBank/DDBJ whole genome shotgun (WGS) entry which is preliminary data.</text>
</comment>
<reference evidence="3 4" key="1">
    <citation type="submission" date="2020-05" db="EMBL/GenBank/DDBJ databases">
        <title>Identification and distribution of gene clusters putatively required for synthesis of sphingolipid metabolism inhibitors in phylogenetically diverse species of the filamentous fungus Fusarium.</title>
        <authorList>
            <person name="Kim H.-S."/>
            <person name="Busman M."/>
            <person name="Brown D.W."/>
            <person name="Divon H."/>
            <person name="Uhlig S."/>
            <person name="Proctor R.H."/>
        </authorList>
    </citation>
    <scope>NUCLEOTIDE SEQUENCE [LARGE SCALE GENOMIC DNA]</scope>
    <source>
        <strain evidence="3 4">NRRL 66235</strain>
    </source>
</reference>
<dbReference type="OrthoDB" id="5106926at2759"/>
<dbReference type="Proteomes" id="UP000544331">
    <property type="component" value="Unassembled WGS sequence"/>
</dbReference>
<organism evidence="3 4">
    <name type="scientific">Fusarium mundagurra</name>
    <dbReference type="NCBI Taxonomy" id="1567541"/>
    <lineage>
        <taxon>Eukaryota</taxon>
        <taxon>Fungi</taxon>
        <taxon>Dikarya</taxon>
        <taxon>Ascomycota</taxon>
        <taxon>Pezizomycotina</taxon>
        <taxon>Sordariomycetes</taxon>
        <taxon>Hypocreomycetidae</taxon>
        <taxon>Hypocreales</taxon>
        <taxon>Nectriaceae</taxon>
        <taxon>Fusarium</taxon>
        <taxon>Fusarium fujikuroi species complex</taxon>
    </lineage>
</organism>
<evidence type="ECO:0000313" key="4">
    <source>
        <dbReference type="Proteomes" id="UP000544331"/>
    </source>
</evidence>
<protein>
    <submittedName>
        <fullName evidence="3">Uncharacterized protein</fullName>
    </submittedName>
</protein>
<feature type="coiled-coil region" evidence="1">
    <location>
        <begin position="57"/>
        <end position="84"/>
    </location>
</feature>
<proteinExistence type="predicted"/>
<feature type="region of interest" description="Disordered" evidence="2">
    <location>
        <begin position="226"/>
        <end position="266"/>
    </location>
</feature>
<dbReference type="AlphaFoldDB" id="A0A8H6DLY1"/>
<keyword evidence="4" id="KW-1185">Reference proteome</keyword>
<sequence>MPRDLRAQADNLEQWWKRDTMSAAQYNKHMRTQNWSDDYDISASQHRGEEGGASSVDDLFEQTCAEMEAEVEKAEKAETEMAESGETADSESPNHILACRSLAIADPARVIQLVQTYTHCYHAHYVSKSISKSSNKNMASTTRASIKRTRSTASLNDAAKILLRPPRCKPPTTLFSSVCTSLTSIMRNPIMSLTRSFPHAQNRKLLNYFPFNQSTNSVMASKKTNLKAGKAGKAGKPKSARNVSSETKVDGNSLRGARSPARVIVD</sequence>